<evidence type="ECO:0000256" key="9">
    <source>
        <dbReference type="RuleBase" id="RU003357"/>
    </source>
</evidence>
<dbReference type="Proteomes" id="UP001165565">
    <property type="component" value="Unassembled WGS sequence"/>
</dbReference>
<dbReference type="InterPro" id="IPR000531">
    <property type="entry name" value="Beta-barrel_TonB"/>
</dbReference>
<evidence type="ECO:0000256" key="8">
    <source>
        <dbReference type="PROSITE-ProRule" id="PRU01360"/>
    </source>
</evidence>
<feature type="domain" description="TonB-dependent receptor plug" evidence="12">
    <location>
        <begin position="57"/>
        <end position="171"/>
    </location>
</feature>
<dbReference type="Pfam" id="PF07715">
    <property type="entry name" value="Plug"/>
    <property type="match status" value="1"/>
</dbReference>
<dbReference type="PROSITE" id="PS52016">
    <property type="entry name" value="TONB_DEPENDENT_REC_3"/>
    <property type="match status" value="1"/>
</dbReference>
<keyword evidence="4 8" id="KW-0812">Transmembrane</keyword>
<keyword evidence="3 8" id="KW-1134">Transmembrane beta strand</keyword>
<comment type="similarity">
    <text evidence="8 9">Belongs to the TonB-dependent receptor family.</text>
</comment>
<dbReference type="InterPro" id="IPR036942">
    <property type="entry name" value="Beta-barrel_TonB_sf"/>
</dbReference>
<dbReference type="InterPro" id="IPR037066">
    <property type="entry name" value="Plug_dom_sf"/>
</dbReference>
<evidence type="ECO:0000259" key="12">
    <source>
        <dbReference type="Pfam" id="PF07715"/>
    </source>
</evidence>
<dbReference type="Gene3D" id="2.170.130.10">
    <property type="entry name" value="TonB-dependent receptor, plug domain"/>
    <property type="match status" value="1"/>
</dbReference>
<feature type="compositionally biased region" description="Low complexity" evidence="10">
    <location>
        <begin position="18"/>
        <end position="34"/>
    </location>
</feature>
<dbReference type="PANTHER" id="PTHR47234">
    <property type="match status" value="1"/>
</dbReference>
<proteinExistence type="inferred from homology"/>
<evidence type="ECO:0000256" key="6">
    <source>
        <dbReference type="ARBA" id="ARBA00023136"/>
    </source>
</evidence>
<organism evidence="13 14">
    <name type="scientific">Sphingomonas lycopersici</name>
    <dbReference type="NCBI Taxonomy" id="2951807"/>
    <lineage>
        <taxon>Bacteria</taxon>
        <taxon>Pseudomonadati</taxon>
        <taxon>Pseudomonadota</taxon>
        <taxon>Alphaproteobacteria</taxon>
        <taxon>Sphingomonadales</taxon>
        <taxon>Sphingomonadaceae</taxon>
        <taxon>Sphingomonas</taxon>
    </lineage>
</organism>
<dbReference type="PANTHER" id="PTHR47234:SF2">
    <property type="entry name" value="TONB-DEPENDENT RECEPTOR"/>
    <property type="match status" value="1"/>
</dbReference>
<evidence type="ECO:0000256" key="2">
    <source>
        <dbReference type="ARBA" id="ARBA00022448"/>
    </source>
</evidence>
<keyword evidence="5 9" id="KW-0798">TonB box</keyword>
<feature type="region of interest" description="Disordered" evidence="10">
    <location>
        <begin position="14"/>
        <end position="34"/>
    </location>
</feature>
<comment type="subcellular location">
    <subcellularLocation>
        <location evidence="1 8">Cell outer membrane</location>
        <topology evidence="1 8">Multi-pass membrane protein</topology>
    </subcellularLocation>
</comment>
<dbReference type="SUPFAM" id="SSF56935">
    <property type="entry name" value="Porins"/>
    <property type="match status" value="1"/>
</dbReference>
<name>A0AA42CSM1_9SPHN</name>
<sequence>MALGLMVSATAAHAQDNAPPTGTPAAKPAAPAAEASADAAGSHDIIVTGSRLSGGFSAPTPVSVVGAARLEQRGIANVADALNEVPAFRPSNTPASGELAPTGGYVGGRILDLRGLGAVRTLTLVDGKRFVPSTTQATVDTNMIPSILLQRAEVVTGGASAQYGSDAVAGVANLILDHRLEGVKASLQNSVTKYGDNRTFVGGLAFGTRIGQSMHLVIGGEYESGAGIGDCQSRDFCRSEVLNFGRNPGYSGMPANNIMGSIRPSTVPFNGVTVPPGSAYTGRTFPALRPIDGITFANDGTPRRFVYGGMSNNLYMTGGEGQGQNIYFKDLFFNAPLERYALTGNLDWDVAPNLSASLMVNYGHLNAEYSATAYRNTAITIRADNPFIPRSADPTLDIPTLLAASGASSFQIGKGFAELGRAPIVTTNNVFRAVGSLKGKIAEGVDWDAYYQFGRNDFRSETRNQTVSARMLRAIDAVMGPNGQPICRVNADPNPANHDPACVAYNPFGAQASQTAKDYVTADGYQTAITTEHVAAFNVRAKLFDLPGGTVQLASGIEYRNDSVRGDADPLSRSLAFFSGNGSRVSGKIEVVEGYAETELPIVRAAPFFNELSLNGAIRRTHYSRSSELSPSSSLSVTTYKYGAVWEPIPAIRLRATKSRDIRAPNVIELFGPTTLASGILTDPARGGQQVNPAITSGSNPNLQPERADTFTAGIVFKPSGGFLGRFRASIDYYEIKVRNAISTLGQQNIATRCFEGELRSCDLITRGPDGSITQVRDVLQNVNELINRGIDAELEYRQPLGTLGDVNFRLLATYVKDFITVDAVGPIQRAGQTGLRGGTPPGLPDLTLDGLVSWTKDDFTLNFHGRYINSGFYNAAFIGPDQAGYNIAAVNSSNTNKVPARAYLDVLAQYRIRHGDRHELTAFFGVDNLTNTMPPLNPGAHGTGNTILFSPFGQTFKVGMRLTY</sequence>
<evidence type="ECO:0000259" key="11">
    <source>
        <dbReference type="Pfam" id="PF00593"/>
    </source>
</evidence>
<dbReference type="AlphaFoldDB" id="A0AA42CSM1"/>
<dbReference type="Pfam" id="PF00593">
    <property type="entry name" value="TonB_dep_Rec_b-barrel"/>
    <property type="match status" value="1"/>
</dbReference>
<evidence type="ECO:0000256" key="10">
    <source>
        <dbReference type="SAM" id="MobiDB-lite"/>
    </source>
</evidence>
<accession>A0AA42CSM1</accession>
<comment type="caution">
    <text evidence="13">The sequence shown here is derived from an EMBL/GenBank/DDBJ whole genome shotgun (WGS) entry which is preliminary data.</text>
</comment>
<evidence type="ECO:0000256" key="1">
    <source>
        <dbReference type="ARBA" id="ARBA00004571"/>
    </source>
</evidence>
<dbReference type="InterPro" id="IPR039426">
    <property type="entry name" value="TonB-dep_rcpt-like"/>
</dbReference>
<keyword evidence="13" id="KW-0675">Receptor</keyword>
<gene>
    <name evidence="13" type="ORF">NEE01_01705</name>
</gene>
<reference evidence="13" key="1">
    <citation type="submission" date="2022-06" db="EMBL/GenBank/DDBJ databases">
        <title>Sphingomonas sp. nov. isolated from rhizosphere soil of tomato.</title>
        <authorList>
            <person name="Dong H."/>
            <person name="Gao R."/>
        </authorList>
    </citation>
    <scope>NUCLEOTIDE SEQUENCE</scope>
    <source>
        <strain evidence="13">MMSM24</strain>
    </source>
</reference>
<evidence type="ECO:0000256" key="5">
    <source>
        <dbReference type="ARBA" id="ARBA00023077"/>
    </source>
</evidence>
<evidence type="ECO:0000313" key="14">
    <source>
        <dbReference type="Proteomes" id="UP001165565"/>
    </source>
</evidence>
<evidence type="ECO:0000256" key="7">
    <source>
        <dbReference type="ARBA" id="ARBA00023237"/>
    </source>
</evidence>
<evidence type="ECO:0000256" key="4">
    <source>
        <dbReference type="ARBA" id="ARBA00022692"/>
    </source>
</evidence>
<keyword evidence="6 8" id="KW-0472">Membrane</keyword>
<keyword evidence="2 8" id="KW-0813">Transport</keyword>
<dbReference type="InterPro" id="IPR012910">
    <property type="entry name" value="Plug_dom"/>
</dbReference>
<keyword evidence="14" id="KW-1185">Reference proteome</keyword>
<protein>
    <submittedName>
        <fullName evidence="13">TonB-dependent receptor</fullName>
    </submittedName>
</protein>
<keyword evidence="7 8" id="KW-0998">Cell outer membrane</keyword>
<dbReference type="EMBL" id="JANFAV010000001">
    <property type="protein sequence ID" value="MCW6533493.1"/>
    <property type="molecule type" value="Genomic_DNA"/>
</dbReference>
<feature type="domain" description="TonB-dependent receptor-like beta-barrel" evidence="11">
    <location>
        <begin position="512"/>
        <end position="930"/>
    </location>
</feature>
<dbReference type="Gene3D" id="2.40.170.20">
    <property type="entry name" value="TonB-dependent receptor, beta-barrel domain"/>
    <property type="match status" value="1"/>
</dbReference>
<evidence type="ECO:0000256" key="3">
    <source>
        <dbReference type="ARBA" id="ARBA00022452"/>
    </source>
</evidence>
<dbReference type="RefSeq" id="WP_265267521.1">
    <property type="nucleotide sequence ID" value="NZ_JANFAV010000001.1"/>
</dbReference>
<evidence type="ECO:0000313" key="13">
    <source>
        <dbReference type="EMBL" id="MCW6533493.1"/>
    </source>
</evidence>
<dbReference type="GO" id="GO:0009279">
    <property type="term" value="C:cell outer membrane"/>
    <property type="evidence" value="ECO:0007669"/>
    <property type="project" value="UniProtKB-SubCell"/>
</dbReference>